<accession>A0A401Z0S9</accession>
<dbReference type="PANTHER" id="PTHR38442">
    <property type="entry name" value="INNER MEMBRANE PROTEIN-RELATED"/>
    <property type="match status" value="1"/>
</dbReference>
<evidence type="ECO:0000256" key="1">
    <source>
        <dbReference type="SAM" id="Phobius"/>
    </source>
</evidence>
<proteinExistence type="predicted"/>
<reference evidence="2 3" key="1">
    <citation type="submission" date="2018-12" db="EMBL/GenBank/DDBJ databases">
        <title>Draft genome sequence of Embleya hyalina NBRC 13850T.</title>
        <authorList>
            <person name="Komaki H."/>
            <person name="Hosoyama A."/>
            <person name="Kimura A."/>
            <person name="Ichikawa N."/>
            <person name="Tamura T."/>
        </authorList>
    </citation>
    <scope>NUCLEOTIDE SEQUENCE [LARGE SCALE GENOMIC DNA]</scope>
    <source>
        <strain evidence="2 3">NBRC 13850</strain>
    </source>
</reference>
<protein>
    <submittedName>
        <fullName evidence="2">Membrane protein</fullName>
    </submittedName>
</protein>
<dbReference type="RefSeq" id="WP_371863115.1">
    <property type="nucleotide sequence ID" value="NZ_BIFH01000039.1"/>
</dbReference>
<name>A0A401Z0S9_9ACTN</name>
<dbReference type="GO" id="GO:0005886">
    <property type="term" value="C:plasma membrane"/>
    <property type="evidence" value="ECO:0007669"/>
    <property type="project" value="TreeGrafter"/>
</dbReference>
<dbReference type="AlphaFoldDB" id="A0A401Z0S9"/>
<dbReference type="InterPro" id="IPR007383">
    <property type="entry name" value="DUF445"/>
</dbReference>
<dbReference type="EMBL" id="BIFH01000039">
    <property type="protein sequence ID" value="GCE00411.1"/>
    <property type="molecule type" value="Genomic_DNA"/>
</dbReference>
<keyword evidence="3" id="KW-1185">Reference proteome</keyword>
<dbReference type="Proteomes" id="UP000286931">
    <property type="component" value="Unassembled WGS sequence"/>
</dbReference>
<dbReference type="PANTHER" id="PTHR38442:SF1">
    <property type="entry name" value="INNER MEMBRANE PROTEIN"/>
    <property type="match status" value="1"/>
</dbReference>
<evidence type="ECO:0000313" key="3">
    <source>
        <dbReference type="Proteomes" id="UP000286931"/>
    </source>
</evidence>
<dbReference type="Pfam" id="PF04286">
    <property type="entry name" value="DUF445"/>
    <property type="match status" value="1"/>
</dbReference>
<comment type="caution">
    <text evidence="2">The sequence shown here is derived from an EMBL/GenBank/DDBJ whole genome shotgun (WGS) entry which is preliminary data.</text>
</comment>
<keyword evidence="1" id="KW-0472">Membrane</keyword>
<keyword evidence="1" id="KW-1133">Transmembrane helix</keyword>
<organism evidence="2 3">
    <name type="scientific">Embleya hyalina</name>
    <dbReference type="NCBI Taxonomy" id="516124"/>
    <lineage>
        <taxon>Bacteria</taxon>
        <taxon>Bacillati</taxon>
        <taxon>Actinomycetota</taxon>
        <taxon>Actinomycetes</taxon>
        <taxon>Kitasatosporales</taxon>
        <taxon>Streptomycetaceae</taxon>
        <taxon>Embleya</taxon>
    </lineage>
</organism>
<evidence type="ECO:0000313" key="2">
    <source>
        <dbReference type="EMBL" id="GCE00411.1"/>
    </source>
</evidence>
<keyword evidence="1" id="KW-0812">Transmembrane</keyword>
<sequence>MTLMEDLAETVAPAPRPRSGGGAGRTAAEVEKLRGVRRMKVIATGFLLFAVVLFVLARWAEARGAGAWAGYVQAAAEAGMVGAMADWFAVTALFRRPLGLPIPHTAIIPTRKDALGRNLGEFVGENFLSDAVVRQRLGRMEVSRRAGTWLAAPGHAERVTEQLGALARAALTVLRDEDVQNVFGQAITRRVSAQAVAQPIGELLDRLVRDGAHHGLVDLVAGKAHDWLETHREAVLRVVSEESPDWSPRFLDRRIADKVHRELVRFAGAVRDDPEHTARLAVDTFLADVARDLQHDPAMIAQIERLRDRTIAHPAVQDLIASVWSAARAMLVEATEDPDSALRNRATDAIRSLATRLAEDPRVRGKADRWIEQAAAYVVTTYRDEITALITDTVGAWDPKETSRKIEINVGRDLQFIRINGTVVGALVGLLIHTLTQVLG</sequence>
<gene>
    <name evidence="2" type="ORF">EHYA_08136</name>
</gene>
<feature type="transmembrane region" description="Helical" evidence="1">
    <location>
        <begin position="41"/>
        <end position="60"/>
    </location>
</feature>